<reference evidence="1 2" key="1">
    <citation type="submission" date="2018-10" db="EMBL/GenBank/DDBJ databases">
        <title>The genome of Streptomyces dangxiongensis Z022.</title>
        <authorList>
            <person name="Zhang B."/>
        </authorList>
    </citation>
    <scope>NUCLEOTIDE SEQUENCE [LARGE SCALE GENOMIC DNA]</scope>
    <source>
        <strain evidence="1 2">Z022</strain>
    </source>
</reference>
<evidence type="ECO:0000313" key="2">
    <source>
        <dbReference type="Proteomes" id="UP000268329"/>
    </source>
</evidence>
<sequence length="63" mass="7159">MRRIVDECCEEARRRLREQRDRLDALAQSPLENETLDGADACRTADITRLTEDGPGQGTRATR</sequence>
<name>A0A3G2JA59_9ACTN</name>
<dbReference type="GO" id="GO:0006508">
    <property type="term" value="P:proteolysis"/>
    <property type="evidence" value="ECO:0007669"/>
    <property type="project" value="InterPro"/>
</dbReference>
<dbReference type="Gene3D" id="1.20.58.760">
    <property type="entry name" value="Peptidase M41"/>
    <property type="match status" value="1"/>
</dbReference>
<dbReference type="InterPro" id="IPR037219">
    <property type="entry name" value="Peptidase_M41-like"/>
</dbReference>
<dbReference type="GO" id="GO:0004222">
    <property type="term" value="F:metalloendopeptidase activity"/>
    <property type="evidence" value="ECO:0007669"/>
    <property type="project" value="InterPro"/>
</dbReference>
<proteinExistence type="predicted"/>
<dbReference type="SUPFAM" id="SSF140990">
    <property type="entry name" value="FtsH protease domain-like"/>
    <property type="match status" value="1"/>
</dbReference>
<protein>
    <submittedName>
        <fullName evidence="1">Uncharacterized protein</fullName>
    </submittedName>
</protein>
<organism evidence="1 2">
    <name type="scientific">Streptomyces dangxiongensis</name>
    <dbReference type="NCBI Taxonomy" id="1442032"/>
    <lineage>
        <taxon>Bacteria</taxon>
        <taxon>Bacillati</taxon>
        <taxon>Actinomycetota</taxon>
        <taxon>Actinomycetes</taxon>
        <taxon>Kitasatosporales</taxon>
        <taxon>Streptomycetaceae</taxon>
        <taxon>Streptomyces</taxon>
    </lineage>
</organism>
<dbReference type="GO" id="GO:0004176">
    <property type="term" value="F:ATP-dependent peptidase activity"/>
    <property type="evidence" value="ECO:0007669"/>
    <property type="project" value="InterPro"/>
</dbReference>
<evidence type="ECO:0000313" key="1">
    <source>
        <dbReference type="EMBL" id="AYN39190.1"/>
    </source>
</evidence>
<dbReference type="GO" id="GO:0005524">
    <property type="term" value="F:ATP binding"/>
    <property type="evidence" value="ECO:0007669"/>
    <property type="project" value="InterPro"/>
</dbReference>
<dbReference type="AlphaFoldDB" id="A0A3G2JA59"/>
<dbReference type="Proteomes" id="UP000268329">
    <property type="component" value="Chromosome"/>
</dbReference>
<accession>A0A3G2JA59</accession>
<dbReference type="EMBL" id="CP033073">
    <property type="protein sequence ID" value="AYN39190.1"/>
    <property type="molecule type" value="Genomic_DNA"/>
</dbReference>
<keyword evidence="2" id="KW-1185">Reference proteome</keyword>
<gene>
    <name evidence="1" type="ORF">D9753_10045</name>
</gene>
<dbReference type="KEGG" id="sdd:D9753_10045"/>